<evidence type="ECO:0000256" key="6">
    <source>
        <dbReference type="ARBA" id="ARBA00023136"/>
    </source>
</evidence>
<gene>
    <name evidence="9" type="ORF">SAMN04488025_11528</name>
</gene>
<feature type="transmembrane region" description="Helical" evidence="7">
    <location>
        <begin position="100"/>
        <end position="123"/>
    </location>
</feature>
<evidence type="ECO:0000256" key="7">
    <source>
        <dbReference type="SAM" id="Phobius"/>
    </source>
</evidence>
<feature type="transmembrane region" description="Helical" evidence="7">
    <location>
        <begin position="280"/>
        <end position="298"/>
    </location>
</feature>
<dbReference type="InterPro" id="IPR050171">
    <property type="entry name" value="MFS_Transporters"/>
</dbReference>
<dbReference type="SUPFAM" id="SSF103473">
    <property type="entry name" value="MFS general substrate transporter"/>
    <property type="match status" value="1"/>
</dbReference>
<evidence type="ECO:0000256" key="2">
    <source>
        <dbReference type="ARBA" id="ARBA00022448"/>
    </source>
</evidence>
<reference evidence="9 10" key="1">
    <citation type="submission" date="2016-10" db="EMBL/GenBank/DDBJ databases">
        <authorList>
            <person name="de Groot N.N."/>
        </authorList>
    </citation>
    <scope>NUCLEOTIDE SEQUENCE [LARGE SCALE GENOMIC DNA]</scope>
    <source>
        <strain evidence="9 10">DSM 44945</strain>
    </source>
</reference>
<dbReference type="STRING" id="201973.SAMN04488025_11528"/>
<feature type="transmembrane region" description="Helical" evidence="7">
    <location>
        <begin position="304"/>
        <end position="323"/>
    </location>
</feature>
<dbReference type="InterPro" id="IPR020846">
    <property type="entry name" value="MFS_dom"/>
</dbReference>
<dbReference type="PROSITE" id="PS50850">
    <property type="entry name" value="MFS"/>
    <property type="match status" value="1"/>
</dbReference>
<keyword evidence="10" id="KW-1185">Reference proteome</keyword>
<evidence type="ECO:0000256" key="4">
    <source>
        <dbReference type="ARBA" id="ARBA00022692"/>
    </source>
</evidence>
<keyword evidence="4 7" id="KW-0812">Transmembrane</keyword>
<protein>
    <submittedName>
        <fullName evidence="9">Sugar phosphate permease</fullName>
    </submittedName>
</protein>
<dbReference type="RefSeq" id="WP_092038430.1">
    <property type="nucleotide sequence ID" value="NZ_FOOK01000015.1"/>
</dbReference>
<accession>A0A1I2P020</accession>
<dbReference type="PANTHER" id="PTHR23517:SF3">
    <property type="entry name" value="INTEGRAL MEMBRANE TRANSPORT PROTEIN"/>
    <property type="match status" value="1"/>
</dbReference>
<keyword evidence="6 7" id="KW-0472">Membrane</keyword>
<feature type="transmembrane region" description="Helical" evidence="7">
    <location>
        <begin position="135"/>
        <end position="153"/>
    </location>
</feature>
<dbReference type="Pfam" id="PF07690">
    <property type="entry name" value="MFS_1"/>
    <property type="match status" value="1"/>
</dbReference>
<name>A0A1I2P020_9BACL</name>
<organism evidence="9 10">
    <name type="scientific">Planifilum fulgidum</name>
    <dbReference type="NCBI Taxonomy" id="201973"/>
    <lineage>
        <taxon>Bacteria</taxon>
        <taxon>Bacillati</taxon>
        <taxon>Bacillota</taxon>
        <taxon>Bacilli</taxon>
        <taxon>Bacillales</taxon>
        <taxon>Thermoactinomycetaceae</taxon>
        <taxon>Planifilum</taxon>
    </lineage>
</organism>
<feature type="transmembrane region" description="Helical" evidence="7">
    <location>
        <begin position="213"/>
        <end position="231"/>
    </location>
</feature>
<dbReference type="AlphaFoldDB" id="A0A1I2P020"/>
<keyword evidence="5 7" id="KW-1133">Transmembrane helix</keyword>
<evidence type="ECO:0000256" key="3">
    <source>
        <dbReference type="ARBA" id="ARBA00022475"/>
    </source>
</evidence>
<dbReference type="Proteomes" id="UP000198661">
    <property type="component" value="Unassembled WGS sequence"/>
</dbReference>
<dbReference type="GO" id="GO:0005886">
    <property type="term" value="C:plasma membrane"/>
    <property type="evidence" value="ECO:0007669"/>
    <property type="project" value="UniProtKB-SubCell"/>
</dbReference>
<evidence type="ECO:0000259" key="8">
    <source>
        <dbReference type="PROSITE" id="PS50850"/>
    </source>
</evidence>
<dbReference type="GO" id="GO:0022857">
    <property type="term" value="F:transmembrane transporter activity"/>
    <property type="evidence" value="ECO:0007669"/>
    <property type="project" value="InterPro"/>
</dbReference>
<evidence type="ECO:0000313" key="9">
    <source>
        <dbReference type="EMBL" id="SFG09338.1"/>
    </source>
</evidence>
<feature type="transmembrane region" description="Helical" evidence="7">
    <location>
        <begin position="165"/>
        <end position="184"/>
    </location>
</feature>
<keyword evidence="2" id="KW-0813">Transport</keyword>
<proteinExistence type="predicted"/>
<evidence type="ECO:0000256" key="5">
    <source>
        <dbReference type="ARBA" id="ARBA00022989"/>
    </source>
</evidence>
<comment type="subcellular location">
    <subcellularLocation>
        <location evidence="1">Cell membrane</location>
        <topology evidence="1">Multi-pass membrane protein</topology>
    </subcellularLocation>
</comment>
<feature type="transmembrane region" description="Helical" evidence="7">
    <location>
        <begin position="251"/>
        <end position="273"/>
    </location>
</feature>
<dbReference type="InterPro" id="IPR036259">
    <property type="entry name" value="MFS_trans_sf"/>
</dbReference>
<evidence type="ECO:0000256" key="1">
    <source>
        <dbReference type="ARBA" id="ARBA00004651"/>
    </source>
</evidence>
<evidence type="ECO:0000313" key="10">
    <source>
        <dbReference type="Proteomes" id="UP000198661"/>
    </source>
</evidence>
<dbReference type="InterPro" id="IPR011701">
    <property type="entry name" value="MFS"/>
</dbReference>
<feature type="transmembrane region" description="Helical" evidence="7">
    <location>
        <begin position="72"/>
        <end position="94"/>
    </location>
</feature>
<feature type="transmembrane region" description="Helical" evidence="7">
    <location>
        <begin position="368"/>
        <end position="389"/>
    </location>
</feature>
<sequence>MRRHWMPFGVLFVVWSAFLLSFVDRLTWPPIIPLASRDLGISAAQAGGYMTAFYIGYVMTQLPGGYLTDRFGYRKVLLTSFLVMGTFTAAMGLVENYAAGFLLRILAGMGSGAVFSAGVRAIFDWFRQNSRATAMGFFMTASSLGVTVVNLFVPSVSHRFGWHMAFYTAGLFPLIGFLIALFLLKERTPKAEGNRAGRPFLQDMKRLLSNRNFLLLALAGFFAMWATWGTATWANSYLNQGLHLSLVEAGYVMSLFGIASILCKPLIGILSDWIGGRHKALLILLLGLFGPILIAFGANERAPLVYPLAVLLGIASYIYSPIMNTAVGESVDRDLVGTATGLVNTIWQLGSLVSPVVVGAVIDATRNFFCGFLTLAAGPVLGTVTLLFFKEKPASSR</sequence>
<dbReference type="Gene3D" id="1.20.1250.20">
    <property type="entry name" value="MFS general substrate transporter like domains"/>
    <property type="match status" value="2"/>
</dbReference>
<dbReference type="OrthoDB" id="244640at2"/>
<feature type="transmembrane region" description="Helical" evidence="7">
    <location>
        <begin position="335"/>
        <end position="362"/>
    </location>
</feature>
<keyword evidence="3" id="KW-1003">Cell membrane</keyword>
<feature type="domain" description="Major facilitator superfamily (MFS) profile" evidence="8">
    <location>
        <begin position="10"/>
        <end position="394"/>
    </location>
</feature>
<dbReference type="EMBL" id="FOOK01000015">
    <property type="protein sequence ID" value="SFG09338.1"/>
    <property type="molecule type" value="Genomic_DNA"/>
</dbReference>
<dbReference type="PANTHER" id="PTHR23517">
    <property type="entry name" value="RESISTANCE PROTEIN MDTM, PUTATIVE-RELATED-RELATED"/>
    <property type="match status" value="1"/>
</dbReference>
<feature type="transmembrane region" description="Helical" evidence="7">
    <location>
        <begin position="41"/>
        <end position="60"/>
    </location>
</feature>